<organism evidence="2 3">
    <name type="scientific">Armadillidium nasatum</name>
    <dbReference type="NCBI Taxonomy" id="96803"/>
    <lineage>
        <taxon>Eukaryota</taxon>
        <taxon>Metazoa</taxon>
        <taxon>Ecdysozoa</taxon>
        <taxon>Arthropoda</taxon>
        <taxon>Crustacea</taxon>
        <taxon>Multicrustacea</taxon>
        <taxon>Malacostraca</taxon>
        <taxon>Eumalacostraca</taxon>
        <taxon>Peracarida</taxon>
        <taxon>Isopoda</taxon>
        <taxon>Oniscidea</taxon>
        <taxon>Crinocheta</taxon>
        <taxon>Armadillidiidae</taxon>
        <taxon>Armadillidium</taxon>
    </lineage>
</organism>
<feature type="transmembrane region" description="Helical" evidence="1">
    <location>
        <begin position="59"/>
        <end position="76"/>
    </location>
</feature>
<keyword evidence="3" id="KW-1185">Reference proteome</keyword>
<dbReference type="OrthoDB" id="5296287at2759"/>
<accession>A0A5N5SLW9</accession>
<evidence type="ECO:0000256" key="1">
    <source>
        <dbReference type="SAM" id="Phobius"/>
    </source>
</evidence>
<keyword evidence="1" id="KW-0812">Transmembrane</keyword>
<keyword evidence="1" id="KW-0472">Membrane</keyword>
<feature type="transmembrane region" description="Helical" evidence="1">
    <location>
        <begin position="33"/>
        <end position="53"/>
    </location>
</feature>
<proteinExistence type="predicted"/>
<dbReference type="Proteomes" id="UP000326759">
    <property type="component" value="Unassembled WGS sequence"/>
</dbReference>
<keyword evidence="1" id="KW-1133">Transmembrane helix</keyword>
<name>A0A5N5SLW9_9CRUS</name>
<evidence type="ECO:0008006" key="4">
    <source>
        <dbReference type="Google" id="ProtNLM"/>
    </source>
</evidence>
<reference evidence="2 3" key="1">
    <citation type="journal article" date="2019" name="PLoS Biol.">
        <title>Sex chromosomes control vertical transmission of feminizing Wolbachia symbionts in an isopod.</title>
        <authorList>
            <person name="Becking T."/>
            <person name="Chebbi M.A."/>
            <person name="Giraud I."/>
            <person name="Moumen B."/>
            <person name="Laverre T."/>
            <person name="Caubet Y."/>
            <person name="Peccoud J."/>
            <person name="Gilbert C."/>
            <person name="Cordaux R."/>
        </authorList>
    </citation>
    <scope>NUCLEOTIDE SEQUENCE [LARGE SCALE GENOMIC DNA]</scope>
    <source>
        <strain evidence="2">ANa2</strain>
        <tissue evidence="2">Whole body excluding digestive tract and cuticle</tissue>
    </source>
</reference>
<gene>
    <name evidence="2" type="ORF">Anas_13496</name>
</gene>
<comment type="caution">
    <text evidence="2">The sequence shown here is derived from an EMBL/GenBank/DDBJ whole genome shotgun (WGS) entry which is preliminary data.</text>
</comment>
<dbReference type="EMBL" id="SEYY01023138">
    <property type="protein sequence ID" value="KAB7495061.1"/>
    <property type="molecule type" value="Genomic_DNA"/>
</dbReference>
<sequence>MFVRFCEGIPFQTDYQMPLIIGLELMSPEKRTMASFFSFIAWTLGMCFAAFIAWFFSNWIYIQIFMAVIFLLFLFIY</sequence>
<evidence type="ECO:0000313" key="3">
    <source>
        <dbReference type="Proteomes" id="UP000326759"/>
    </source>
</evidence>
<dbReference type="InterPro" id="IPR036259">
    <property type="entry name" value="MFS_trans_sf"/>
</dbReference>
<dbReference type="Gene3D" id="1.20.1250.20">
    <property type="entry name" value="MFS general substrate transporter like domains"/>
    <property type="match status" value="1"/>
</dbReference>
<feature type="non-terminal residue" evidence="2">
    <location>
        <position position="77"/>
    </location>
</feature>
<dbReference type="AlphaFoldDB" id="A0A5N5SLW9"/>
<protein>
    <recommendedName>
        <fullName evidence="4">Major facilitator superfamily (MFS) profile domain-containing protein</fullName>
    </recommendedName>
</protein>
<evidence type="ECO:0000313" key="2">
    <source>
        <dbReference type="EMBL" id="KAB7495061.1"/>
    </source>
</evidence>
<dbReference type="SUPFAM" id="SSF103473">
    <property type="entry name" value="MFS general substrate transporter"/>
    <property type="match status" value="1"/>
</dbReference>